<reference evidence="4" key="1">
    <citation type="submission" date="2018-05" db="EMBL/GenBank/DDBJ databases">
        <authorList>
            <person name="Lanie J.A."/>
            <person name="Ng W.-L."/>
            <person name="Kazmierczak K.M."/>
            <person name="Andrzejewski T.M."/>
            <person name="Davidsen T.M."/>
            <person name="Wayne K.J."/>
            <person name="Tettelin H."/>
            <person name="Glass J.I."/>
            <person name="Rusch D."/>
            <person name="Podicherti R."/>
            <person name="Tsui H.-C.T."/>
            <person name="Winkler M.E."/>
        </authorList>
    </citation>
    <scope>NUCLEOTIDE SEQUENCE</scope>
</reference>
<evidence type="ECO:0000256" key="2">
    <source>
        <dbReference type="ARBA" id="ARBA00022679"/>
    </source>
</evidence>
<gene>
    <name evidence="4" type="ORF">METZ01_LOCUS4272</name>
</gene>
<dbReference type="GO" id="GO:0042181">
    <property type="term" value="P:ketone biosynthetic process"/>
    <property type="evidence" value="ECO:0007669"/>
    <property type="project" value="UniProtKB-ARBA"/>
</dbReference>
<dbReference type="PROSITE" id="PS51608">
    <property type="entry name" value="SAM_MT_UBIE"/>
    <property type="match status" value="1"/>
</dbReference>
<dbReference type="HAMAP" id="MF_01813">
    <property type="entry name" value="MenG_UbiE_methyltr"/>
    <property type="match status" value="1"/>
</dbReference>
<dbReference type="EMBL" id="UINC01000222">
    <property type="protein sequence ID" value="SUZ51418.1"/>
    <property type="molecule type" value="Genomic_DNA"/>
</dbReference>
<dbReference type="GO" id="GO:0032259">
    <property type="term" value="P:methylation"/>
    <property type="evidence" value="ECO:0007669"/>
    <property type="project" value="UniProtKB-KW"/>
</dbReference>
<dbReference type="PANTHER" id="PTHR43591">
    <property type="entry name" value="METHYLTRANSFERASE"/>
    <property type="match status" value="1"/>
</dbReference>
<evidence type="ECO:0000256" key="1">
    <source>
        <dbReference type="ARBA" id="ARBA00022603"/>
    </source>
</evidence>
<dbReference type="SUPFAM" id="SSF53335">
    <property type="entry name" value="S-adenosyl-L-methionine-dependent methyltransferases"/>
    <property type="match status" value="1"/>
</dbReference>
<dbReference type="AlphaFoldDB" id="A0A381NCE0"/>
<dbReference type="InterPro" id="IPR023576">
    <property type="entry name" value="UbiE/COQ5_MeTrFase_CS"/>
</dbReference>
<dbReference type="InterPro" id="IPR004033">
    <property type="entry name" value="UbiE/COQ5_MeTrFase"/>
</dbReference>
<dbReference type="Gene3D" id="3.40.50.150">
    <property type="entry name" value="Vaccinia Virus protein VP39"/>
    <property type="match status" value="1"/>
</dbReference>
<name>A0A381NCE0_9ZZZZ</name>
<dbReference type="Pfam" id="PF01209">
    <property type="entry name" value="Ubie_methyltran"/>
    <property type="match status" value="1"/>
</dbReference>
<protein>
    <recommendedName>
        <fullName evidence="5">Demethylmenaquinone methyltransferase</fullName>
    </recommendedName>
</protein>
<proteinExistence type="inferred from homology"/>
<keyword evidence="1" id="KW-0489">Methyltransferase</keyword>
<evidence type="ECO:0000313" key="4">
    <source>
        <dbReference type="EMBL" id="SUZ51418.1"/>
    </source>
</evidence>
<sequence>MQSSLQSVPEDSLDRDKQVKQIFSEIAPRYDLLNHLLSLNIDRAWRRLAVDRLGWKAEPSGRFLDACTGTFDLALELSDRPDFCGQVIATDFASPMMVQGARKIVSEPIRPVCGNSLALPFPDDSFDGAMVGFGVRNLADLEHGLSELHRVLKKDRVLVVLEFTLPPNSLVRAAYLLYFRRVLPFIGRIVSGHPWAYQYLPESVGEFPPPDELGLQFKKVGFSDVGWTLLTGGIAAIHWGRA</sequence>
<evidence type="ECO:0000256" key="3">
    <source>
        <dbReference type="ARBA" id="ARBA00022691"/>
    </source>
</evidence>
<evidence type="ECO:0008006" key="5">
    <source>
        <dbReference type="Google" id="ProtNLM"/>
    </source>
</evidence>
<dbReference type="InterPro" id="IPR029063">
    <property type="entry name" value="SAM-dependent_MTases_sf"/>
</dbReference>
<accession>A0A381NCE0</accession>
<dbReference type="PANTHER" id="PTHR43591:SF24">
    <property type="entry name" value="2-METHOXY-6-POLYPRENYL-1,4-BENZOQUINOL METHYLASE, MITOCHONDRIAL"/>
    <property type="match status" value="1"/>
</dbReference>
<keyword evidence="2" id="KW-0808">Transferase</keyword>
<dbReference type="CDD" id="cd02440">
    <property type="entry name" value="AdoMet_MTases"/>
    <property type="match status" value="1"/>
</dbReference>
<dbReference type="GO" id="GO:0008168">
    <property type="term" value="F:methyltransferase activity"/>
    <property type="evidence" value="ECO:0007669"/>
    <property type="project" value="UniProtKB-KW"/>
</dbReference>
<dbReference type="PROSITE" id="PS01183">
    <property type="entry name" value="UBIE_1"/>
    <property type="match status" value="1"/>
</dbReference>
<keyword evidence="3" id="KW-0949">S-adenosyl-L-methionine</keyword>
<dbReference type="NCBIfam" id="TIGR01934">
    <property type="entry name" value="MenG_MenH_UbiE"/>
    <property type="match status" value="1"/>
</dbReference>
<organism evidence="4">
    <name type="scientific">marine metagenome</name>
    <dbReference type="NCBI Taxonomy" id="408172"/>
    <lineage>
        <taxon>unclassified sequences</taxon>
        <taxon>metagenomes</taxon>
        <taxon>ecological metagenomes</taxon>
    </lineage>
</organism>